<dbReference type="InterPro" id="IPR010099">
    <property type="entry name" value="SDR39U1"/>
</dbReference>
<organism evidence="4 5">
    <name type="scientific">Candidatus Nitronereus thalassa</name>
    <dbReference type="NCBI Taxonomy" id="3020898"/>
    <lineage>
        <taxon>Bacteria</taxon>
        <taxon>Pseudomonadati</taxon>
        <taxon>Nitrospirota</taxon>
        <taxon>Nitrospiria</taxon>
        <taxon>Nitrospirales</taxon>
        <taxon>Nitrospiraceae</taxon>
        <taxon>Candidatus Nitronereus</taxon>
    </lineage>
</organism>
<evidence type="ECO:0000259" key="2">
    <source>
        <dbReference type="Pfam" id="PF01370"/>
    </source>
</evidence>
<dbReference type="Gene3D" id="3.40.50.720">
    <property type="entry name" value="NAD(P)-binding Rossmann-like Domain"/>
    <property type="match status" value="1"/>
</dbReference>
<feature type="domain" description="NAD-dependent epimerase/dehydratase" evidence="2">
    <location>
        <begin position="3"/>
        <end position="221"/>
    </location>
</feature>
<dbReference type="Pfam" id="PF08338">
    <property type="entry name" value="DUF1731"/>
    <property type="match status" value="1"/>
</dbReference>
<evidence type="ECO:0000256" key="1">
    <source>
        <dbReference type="ARBA" id="ARBA00009353"/>
    </source>
</evidence>
<evidence type="ECO:0000313" key="5">
    <source>
        <dbReference type="Proteomes" id="UP001250932"/>
    </source>
</evidence>
<dbReference type="InterPro" id="IPR013549">
    <property type="entry name" value="DUF1731"/>
</dbReference>
<dbReference type="RefSeq" id="WP_313832928.1">
    <property type="nucleotide sequence ID" value="NZ_JAQOUE010000001.1"/>
</dbReference>
<feature type="domain" description="DUF1731" evidence="3">
    <location>
        <begin position="257"/>
        <end position="303"/>
    </location>
</feature>
<evidence type="ECO:0000313" key="4">
    <source>
        <dbReference type="EMBL" id="MDT7042515.1"/>
    </source>
</evidence>
<dbReference type="Proteomes" id="UP001250932">
    <property type="component" value="Unassembled WGS sequence"/>
</dbReference>
<evidence type="ECO:0000259" key="3">
    <source>
        <dbReference type="Pfam" id="PF08338"/>
    </source>
</evidence>
<protein>
    <submittedName>
        <fullName evidence="4">TIGR01777 family oxidoreductase</fullName>
    </submittedName>
</protein>
<dbReference type="PANTHER" id="PTHR11092">
    <property type="entry name" value="SUGAR NUCLEOTIDE EPIMERASE RELATED"/>
    <property type="match status" value="1"/>
</dbReference>
<comment type="caution">
    <text evidence="4">The sequence shown here is derived from an EMBL/GenBank/DDBJ whole genome shotgun (WGS) entry which is preliminary data.</text>
</comment>
<dbReference type="CDD" id="cd05242">
    <property type="entry name" value="SDR_a8"/>
    <property type="match status" value="1"/>
</dbReference>
<dbReference type="SUPFAM" id="SSF51735">
    <property type="entry name" value="NAD(P)-binding Rossmann-fold domains"/>
    <property type="match status" value="1"/>
</dbReference>
<dbReference type="NCBIfam" id="TIGR01777">
    <property type="entry name" value="yfcH"/>
    <property type="match status" value="1"/>
</dbReference>
<dbReference type="PANTHER" id="PTHR11092:SF0">
    <property type="entry name" value="EPIMERASE FAMILY PROTEIN SDR39U1"/>
    <property type="match status" value="1"/>
</dbReference>
<dbReference type="InterPro" id="IPR036291">
    <property type="entry name" value="NAD(P)-bd_dom_sf"/>
</dbReference>
<reference evidence="4 5" key="1">
    <citation type="journal article" date="2023" name="ISME J.">
        <title>Cultivation and genomic characterization of novel and ubiquitous marine nitrite-oxidizing bacteria from the Nitrospirales.</title>
        <authorList>
            <person name="Mueller A.J."/>
            <person name="Daebeler A."/>
            <person name="Herbold C.W."/>
            <person name="Kirkegaard R.H."/>
            <person name="Daims H."/>
        </authorList>
    </citation>
    <scope>NUCLEOTIDE SEQUENCE [LARGE SCALE GENOMIC DNA]</scope>
    <source>
        <strain evidence="4 5">EB</strain>
    </source>
</reference>
<comment type="similarity">
    <text evidence="1">Belongs to the NAD(P)-dependent epimerase/dehydratase family. SDR39U1 subfamily.</text>
</comment>
<gene>
    <name evidence="4" type="ORF">PPG34_09125</name>
</gene>
<sequence length="306" mass="33625">MNIIIAGGTGFIGKHLCQELSEREHKVTVLTRNASKARNVLPTQIHLSEWDCLNWGSLESTLSGSDAVINLAGEPIAEGRWTPSRKEQLRSSRIDTTRMIVNAMSNLPLTVRPRVLINASGIGYYGLDETKTVDELSKAGNGFLAALCVEWEAEALRATDYGLRTVCLRTGMVLGQDGGALPKMLLPFRLFLGGPIGDGQQPISWIHVKDHVQLIQAILEHDSYRGPINAVSPHPVTMKEFCIQLGKVLGRPSWLPVPRFALKLGLGELSTLMTHGQRVDPLMAQKLGFTFQYPKLPSALSEILEK</sequence>
<keyword evidence="5" id="KW-1185">Reference proteome</keyword>
<accession>A0ABU3K805</accession>
<dbReference type="EMBL" id="JAQOUE010000001">
    <property type="protein sequence ID" value="MDT7042515.1"/>
    <property type="molecule type" value="Genomic_DNA"/>
</dbReference>
<proteinExistence type="inferred from homology"/>
<dbReference type="Pfam" id="PF01370">
    <property type="entry name" value="Epimerase"/>
    <property type="match status" value="1"/>
</dbReference>
<dbReference type="InterPro" id="IPR001509">
    <property type="entry name" value="Epimerase_deHydtase"/>
</dbReference>
<name>A0ABU3K805_9BACT</name>